<dbReference type="EMBL" id="MN738980">
    <property type="protein sequence ID" value="QHT33926.1"/>
    <property type="molecule type" value="Genomic_DNA"/>
</dbReference>
<protein>
    <submittedName>
        <fullName evidence="1">Uncharacterized protein</fullName>
    </submittedName>
</protein>
<sequence>MDNSINLEIEIEIENANKERETFLNYIDDLHTIDCLYEHIEMDNNSQEQEEILFYINEHCSELRELINKLYETKITLMKQGKQKL</sequence>
<reference evidence="1" key="1">
    <citation type="journal article" date="2020" name="Nature">
        <title>Giant virus diversity and host interactions through global metagenomics.</title>
        <authorList>
            <person name="Schulz F."/>
            <person name="Roux S."/>
            <person name="Paez-Espino D."/>
            <person name="Jungbluth S."/>
            <person name="Walsh D.A."/>
            <person name="Denef V.J."/>
            <person name="McMahon K.D."/>
            <person name="Konstantinidis K.T."/>
            <person name="Eloe-Fadrosh E.A."/>
            <person name="Kyrpides N.C."/>
            <person name="Woyke T."/>
        </authorList>
    </citation>
    <scope>NUCLEOTIDE SEQUENCE</scope>
    <source>
        <strain evidence="1">GVMAG-M-3300009161-52</strain>
    </source>
</reference>
<name>A0A6C0EXP3_9ZZZZ</name>
<evidence type="ECO:0000313" key="1">
    <source>
        <dbReference type="EMBL" id="QHT33926.1"/>
    </source>
</evidence>
<dbReference type="AlphaFoldDB" id="A0A6C0EXP3"/>
<accession>A0A6C0EXP3</accession>
<proteinExistence type="predicted"/>
<organism evidence="1">
    <name type="scientific">viral metagenome</name>
    <dbReference type="NCBI Taxonomy" id="1070528"/>
    <lineage>
        <taxon>unclassified sequences</taxon>
        <taxon>metagenomes</taxon>
        <taxon>organismal metagenomes</taxon>
    </lineage>
</organism>